<feature type="chain" id="PRO_5017249568" evidence="1">
    <location>
        <begin position="20"/>
        <end position="221"/>
    </location>
</feature>
<evidence type="ECO:0000313" key="2">
    <source>
        <dbReference type="EMBL" id="RAL17644.1"/>
    </source>
</evidence>
<name>A0A395IHF6_ASPHC</name>
<dbReference type="GeneID" id="37200894"/>
<keyword evidence="3" id="KW-1185">Reference proteome</keyword>
<accession>A0A395IHF6</accession>
<dbReference type="OrthoDB" id="4470623at2759"/>
<dbReference type="Pfam" id="PF12296">
    <property type="entry name" value="HsbA"/>
    <property type="match status" value="1"/>
</dbReference>
<reference evidence="2 3" key="1">
    <citation type="submission" date="2018-02" db="EMBL/GenBank/DDBJ databases">
        <title>The genomes of Aspergillus section Nigri reveals drivers in fungal speciation.</title>
        <authorList>
            <consortium name="DOE Joint Genome Institute"/>
            <person name="Vesth T.C."/>
            <person name="Nybo J."/>
            <person name="Theobald S."/>
            <person name="Brandl J."/>
            <person name="Frisvad J.C."/>
            <person name="Nielsen K.F."/>
            <person name="Lyhne E.K."/>
            <person name="Kogle M.E."/>
            <person name="Kuo A."/>
            <person name="Riley R."/>
            <person name="Clum A."/>
            <person name="Nolan M."/>
            <person name="Lipzen A."/>
            <person name="Salamov A."/>
            <person name="Henrissat B."/>
            <person name="Wiebenga A."/>
            <person name="De vries R.P."/>
            <person name="Grigoriev I.V."/>
            <person name="Mortensen U.H."/>
            <person name="Andersen M.R."/>
            <person name="Baker S.E."/>
        </authorList>
    </citation>
    <scope>NUCLEOTIDE SEQUENCE [LARGE SCALE GENOMIC DNA]</scope>
    <source>
        <strain evidence="2 3">CBS 101889</strain>
    </source>
</reference>
<dbReference type="Proteomes" id="UP000248961">
    <property type="component" value="Unassembled WGS sequence"/>
</dbReference>
<dbReference type="VEuPathDB" id="FungiDB:BO97DRAFT_419879"/>
<organism evidence="2 3">
    <name type="scientific">Aspergillus homomorphus (strain CBS 101889)</name>
    <dbReference type="NCBI Taxonomy" id="1450537"/>
    <lineage>
        <taxon>Eukaryota</taxon>
        <taxon>Fungi</taxon>
        <taxon>Dikarya</taxon>
        <taxon>Ascomycota</taxon>
        <taxon>Pezizomycotina</taxon>
        <taxon>Eurotiomycetes</taxon>
        <taxon>Eurotiomycetidae</taxon>
        <taxon>Eurotiales</taxon>
        <taxon>Aspergillaceae</taxon>
        <taxon>Aspergillus</taxon>
        <taxon>Aspergillus subgen. Circumdati</taxon>
    </lineage>
</organism>
<feature type="signal peptide" evidence="1">
    <location>
        <begin position="1"/>
        <end position="19"/>
    </location>
</feature>
<evidence type="ECO:0000313" key="3">
    <source>
        <dbReference type="Proteomes" id="UP000248961"/>
    </source>
</evidence>
<dbReference type="RefSeq" id="XP_025556798.1">
    <property type="nucleotide sequence ID" value="XM_025696605.1"/>
</dbReference>
<keyword evidence="1" id="KW-0732">Signal</keyword>
<proteinExistence type="predicted"/>
<sequence>MQFVFTLFALLALVPSLLGKPISDAKSLDSLKAQGPAKSSTRSFSAALAPATATSGPLLESIEPDDGVEAFIATLFRLSVQGIAFDKTIAATQFDKSMIPVIQAQGQAIFNTNAEATRQASALGYLNPLDSSRVTGTVVPLGPVFTHLVMTIAEQKATLCAMQYCKQMHDWLGELRVRALGLDVAVNSIVTVADAAVIESVWQALDREFPAILTEYHGPYV</sequence>
<gene>
    <name evidence="2" type="ORF">BO97DRAFT_419879</name>
</gene>
<evidence type="ECO:0000256" key="1">
    <source>
        <dbReference type="SAM" id="SignalP"/>
    </source>
</evidence>
<protein>
    <submittedName>
        <fullName evidence="2">Uncharacterized protein</fullName>
    </submittedName>
</protein>
<dbReference type="EMBL" id="KZ824267">
    <property type="protein sequence ID" value="RAL17644.1"/>
    <property type="molecule type" value="Genomic_DNA"/>
</dbReference>
<dbReference type="AlphaFoldDB" id="A0A395IHF6"/>
<dbReference type="InterPro" id="IPR021054">
    <property type="entry name" value="Cell_wall_mannoprotein_1"/>
</dbReference>